<reference evidence="2 3" key="1">
    <citation type="submission" date="2013-02" db="EMBL/GenBank/DDBJ databases">
        <authorList>
            <person name="Fiebig A."/>
            <person name="Goeker M."/>
            <person name="Klenk H.-P.P."/>
        </authorList>
    </citation>
    <scope>NUCLEOTIDE SEQUENCE [LARGE SCALE GENOMIC DNA]</scope>
    <source>
        <strain evidence="2 3">DSM 19309</strain>
    </source>
</reference>
<dbReference type="GO" id="GO:0006974">
    <property type="term" value="P:DNA damage response"/>
    <property type="evidence" value="ECO:0007669"/>
    <property type="project" value="TreeGrafter"/>
</dbReference>
<dbReference type="EMBL" id="AOSK01000052">
    <property type="protein sequence ID" value="EYD76314.1"/>
    <property type="molecule type" value="Genomic_DNA"/>
</dbReference>
<gene>
    <name evidence="2" type="ORF">Rumeso_02124</name>
</gene>
<comment type="caution">
    <text evidence="2">The sequence shown here is derived from an EMBL/GenBank/DDBJ whole genome shotgun (WGS) entry which is preliminary data.</text>
</comment>
<dbReference type="Gene3D" id="3.30.110.170">
    <property type="entry name" value="Protein of unknown function (DUF541), domain 1"/>
    <property type="match status" value="1"/>
</dbReference>
<dbReference type="Pfam" id="PF04402">
    <property type="entry name" value="SIMPL"/>
    <property type="match status" value="1"/>
</dbReference>
<dbReference type="PANTHER" id="PTHR34387">
    <property type="entry name" value="SLR1258 PROTEIN"/>
    <property type="match status" value="1"/>
</dbReference>
<evidence type="ECO:0008006" key="4">
    <source>
        <dbReference type="Google" id="ProtNLM"/>
    </source>
</evidence>
<dbReference type="AlphaFoldDB" id="A0A017HRC2"/>
<feature type="compositionally biased region" description="Basic residues" evidence="1">
    <location>
        <begin position="170"/>
        <end position="181"/>
    </location>
</feature>
<feature type="compositionally biased region" description="Low complexity" evidence="1">
    <location>
        <begin position="101"/>
        <end position="113"/>
    </location>
</feature>
<feature type="compositionally biased region" description="Basic residues" evidence="1">
    <location>
        <begin position="228"/>
        <end position="251"/>
    </location>
</feature>
<feature type="compositionally biased region" description="Gly residues" evidence="1">
    <location>
        <begin position="35"/>
        <end position="56"/>
    </location>
</feature>
<dbReference type="HOGENOM" id="CLU_367559_0_0_5"/>
<sequence>MGEDRGLGASRLGRGLRRRLGLDLPGGRGRERDLLGGGRSFGGRGGRDLGGLGRGGPPQELREALVGDGGPGPDGRHDEKEGDGENQAQVARLAANRRGGQEPAAEGAGLALGRVPLDRRRPGSLEVGLPRGRGEGGRRAHRARSGRRGRDGRLRPGRRRVGAGWPGSGHRARRGSGRAGRRSLGGFGQPDVPGLAVGVPLLPLQGPRAGGDDDLLRPASRERPPGAGRRRGGERRGSGRRRGGVGVRRRRRGLRRDFGDFGDGLGRLGRHGSLADDLRGAVGLLGRGAAGDIARHRLAAEDLGGEGGRAEEGLAREPRPQIGREGHGLEAMLGREGLGLHQRLARDGGDMGPRPVRDLVDHEVVDRVGRGPVERRPRLLEPGLGALDHQGANLLRRQEELGPAPGRAQRQPQPAQGREVPRQVARVERHLAQGRPALRVAMEKADSLEGQGQGEIGRHGWRLTSSGGTGNRQGRRFTATAASRAFRQERWRCPQGTACGVRHRGKAWLEPKESFMPVTLKAALPALVLALAPFGALAQEAATATPPQLPRVIQVVGEGRAMAAPDMARISLGVSHQAKTAGEAMDAMSAGTEAVLGRLGAEGINQADIQTGQLMLEPAYNYNTPDGNPEMTGFIATQMLDVKVREIGHLGEVLDAVVEDGANRVNGVSFDVADPQAATDEARRDAVTDARARAELYAEAAGVGLGNLVSISESTVYSPPMPMYDARGGGVAEAAAVPVAPGQLSLTATVTVTYAIGE</sequence>
<dbReference type="Proteomes" id="UP000019666">
    <property type="component" value="Unassembled WGS sequence"/>
</dbReference>
<accession>A0A017HRC2</accession>
<protein>
    <recommendedName>
        <fullName evidence="4">DUF541 domain-containing protein</fullName>
    </recommendedName>
</protein>
<dbReference type="Gene3D" id="3.30.70.2970">
    <property type="entry name" value="Protein of unknown function (DUF541), domain 2"/>
    <property type="match status" value="1"/>
</dbReference>
<keyword evidence="3" id="KW-1185">Reference proteome</keyword>
<name>A0A017HRC2_9RHOB</name>
<dbReference type="PANTHER" id="PTHR34387:SF1">
    <property type="entry name" value="PERIPLASMIC IMMUNOGENIC PROTEIN"/>
    <property type="match status" value="1"/>
</dbReference>
<organism evidence="2 3">
    <name type="scientific">Rubellimicrobium mesophilum DSM 19309</name>
    <dbReference type="NCBI Taxonomy" id="442562"/>
    <lineage>
        <taxon>Bacteria</taxon>
        <taxon>Pseudomonadati</taxon>
        <taxon>Pseudomonadota</taxon>
        <taxon>Alphaproteobacteria</taxon>
        <taxon>Rhodobacterales</taxon>
        <taxon>Roseobacteraceae</taxon>
        <taxon>Rubellimicrobium</taxon>
    </lineage>
</organism>
<proteinExistence type="predicted"/>
<evidence type="ECO:0000256" key="1">
    <source>
        <dbReference type="SAM" id="MobiDB-lite"/>
    </source>
</evidence>
<feature type="compositionally biased region" description="Low complexity" evidence="1">
    <location>
        <begin position="192"/>
        <end position="207"/>
    </location>
</feature>
<evidence type="ECO:0000313" key="3">
    <source>
        <dbReference type="Proteomes" id="UP000019666"/>
    </source>
</evidence>
<dbReference type="InterPro" id="IPR052022">
    <property type="entry name" value="26kDa_periplasmic_antigen"/>
</dbReference>
<dbReference type="InterPro" id="IPR007497">
    <property type="entry name" value="SIMPL/DUF541"/>
</dbReference>
<feature type="region of interest" description="Disordered" evidence="1">
    <location>
        <begin position="1"/>
        <end position="251"/>
    </location>
</feature>
<evidence type="ECO:0000313" key="2">
    <source>
        <dbReference type="EMBL" id="EYD76314.1"/>
    </source>
</evidence>
<feature type="region of interest" description="Disordered" evidence="1">
    <location>
        <begin position="448"/>
        <end position="474"/>
    </location>
</feature>
<feature type="compositionally biased region" description="Basic and acidic residues" evidence="1">
    <location>
        <begin position="210"/>
        <end position="224"/>
    </location>
</feature>